<evidence type="ECO:0000256" key="1">
    <source>
        <dbReference type="SAM" id="MobiDB-lite"/>
    </source>
</evidence>
<feature type="region of interest" description="Disordered" evidence="1">
    <location>
        <begin position="186"/>
        <end position="223"/>
    </location>
</feature>
<dbReference type="Proteomes" id="UP001187682">
    <property type="component" value="Unassembled WGS sequence"/>
</dbReference>
<evidence type="ECO:0000313" key="3">
    <source>
        <dbReference type="Proteomes" id="UP001187682"/>
    </source>
</evidence>
<feature type="region of interest" description="Disordered" evidence="1">
    <location>
        <begin position="292"/>
        <end position="311"/>
    </location>
</feature>
<comment type="caution">
    <text evidence="2">The sequence shown here is derived from an EMBL/GenBank/DDBJ whole genome shotgun (WGS) entry which is preliminary data.</text>
</comment>
<keyword evidence="3" id="KW-1185">Reference proteome</keyword>
<feature type="compositionally biased region" description="Polar residues" evidence="1">
    <location>
        <begin position="1"/>
        <end position="11"/>
    </location>
</feature>
<feature type="region of interest" description="Disordered" evidence="1">
    <location>
        <begin position="1"/>
        <end position="154"/>
    </location>
</feature>
<accession>A0AAE8MSV4</accession>
<sequence>MNRTPGWTSSEKPVKGKPGDDAGQNEHQAQYQAEYASHKLKTEYANLLREADEMRQGGLSRPDAYPETTEGNDNNAPSQGDIVPELYSSDPKLDLIPLTPPPPSTPGRRSPYPEQEVEPGTPRPPQRETSVEPYEVGIQEPLQPPHGISALRSPHRYYDEELEILRRDEELGYLLGGGDSDVASLGGRSAGTNRSVSDNFVSDGTISDGYDSDGAVTDAEYDSDETVVPTVLDTHEEQLPLDVETEVDNPPHLQSDTDRESLSPEMEIDAPTEHGHDEEQASTLVENPNGGLQIEQVQPQPPALTHTSPQSAAAAIIAAPAAPANPPAVPIVAATHERADPTAAELVVERWPVGMPFNNSTGRGPDGEPLPETPLTGAELAVIRTLIPAHVRTILERPDPGFTVTFQHDDGPPLTSGEVLTAINIFVEYYLGDIVFRGERRREMSRAALLKYIRNDPRIDGNVQLRQMSYQQWKHQTWDRLMGSKRPSLKRRAMLCLARHYYPKDRIAARRLITK</sequence>
<reference evidence="2" key="1">
    <citation type="submission" date="2018-03" db="EMBL/GenBank/DDBJ databases">
        <authorList>
            <person name="Guldener U."/>
        </authorList>
    </citation>
    <scope>NUCLEOTIDE SEQUENCE</scope>
</reference>
<feature type="region of interest" description="Disordered" evidence="1">
    <location>
        <begin position="241"/>
        <end position="264"/>
    </location>
</feature>
<name>A0AAE8MSV4_9PEZI</name>
<dbReference type="AlphaFoldDB" id="A0AAE8MSV4"/>
<feature type="compositionally biased region" description="Polar residues" evidence="1">
    <location>
        <begin position="69"/>
        <end position="78"/>
    </location>
</feature>
<gene>
    <name evidence="2" type="ORF">DNG_02174</name>
</gene>
<organism evidence="2 3">
    <name type="scientific">Cephalotrichum gorgonifer</name>
    <dbReference type="NCBI Taxonomy" id="2041049"/>
    <lineage>
        <taxon>Eukaryota</taxon>
        <taxon>Fungi</taxon>
        <taxon>Dikarya</taxon>
        <taxon>Ascomycota</taxon>
        <taxon>Pezizomycotina</taxon>
        <taxon>Sordariomycetes</taxon>
        <taxon>Hypocreomycetidae</taxon>
        <taxon>Microascales</taxon>
        <taxon>Microascaceae</taxon>
        <taxon>Cephalotrichum</taxon>
    </lineage>
</organism>
<feature type="compositionally biased region" description="Polar residues" evidence="1">
    <location>
        <begin position="190"/>
        <end position="205"/>
    </location>
</feature>
<dbReference type="EMBL" id="ONZQ02000002">
    <property type="protein sequence ID" value="SPN99139.1"/>
    <property type="molecule type" value="Genomic_DNA"/>
</dbReference>
<proteinExistence type="predicted"/>
<protein>
    <submittedName>
        <fullName evidence="2">Uncharacterized protein</fullName>
    </submittedName>
</protein>
<evidence type="ECO:0000313" key="2">
    <source>
        <dbReference type="EMBL" id="SPN99139.1"/>
    </source>
</evidence>